<name>A0A9X4RV44_9FLAO</name>
<dbReference type="RefSeq" id="WP_304416844.1">
    <property type="nucleotide sequence ID" value="NZ_JANAIE010000003.1"/>
</dbReference>
<evidence type="ECO:0000313" key="1">
    <source>
        <dbReference type="EMBL" id="MDG4945390.1"/>
    </source>
</evidence>
<comment type="caution">
    <text evidence="1">The sequence shown here is derived from an EMBL/GenBank/DDBJ whole genome shotgun (WGS) entry which is preliminary data.</text>
</comment>
<dbReference type="EMBL" id="JANCMU010000001">
    <property type="protein sequence ID" value="MDG4945390.1"/>
    <property type="molecule type" value="Genomic_DNA"/>
</dbReference>
<dbReference type="NCBIfam" id="TIGR01200">
    <property type="entry name" value="GLPGLI"/>
    <property type="match status" value="1"/>
</dbReference>
<dbReference type="InterPro" id="IPR005901">
    <property type="entry name" value="GLPGLI"/>
</dbReference>
<dbReference type="Proteomes" id="UP001152599">
    <property type="component" value="Unassembled WGS sequence"/>
</dbReference>
<dbReference type="AlphaFoldDB" id="A0A9X4RV44"/>
<gene>
    <name evidence="1" type="ORF">NMK71_03100</name>
</gene>
<organism evidence="1 2">
    <name type="scientific">Profundicola chukchiensis</name>
    <dbReference type="NCBI Taxonomy" id="2961959"/>
    <lineage>
        <taxon>Bacteria</taxon>
        <taxon>Pseudomonadati</taxon>
        <taxon>Bacteroidota</taxon>
        <taxon>Flavobacteriia</taxon>
        <taxon>Flavobacteriales</taxon>
        <taxon>Weeksellaceae</taxon>
        <taxon>Profundicola</taxon>
    </lineage>
</organism>
<protein>
    <submittedName>
        <fullName evidence="1">GLPGLI family protein</fullName>
    </submittedName>
</protein>
<sequence length="225" mass="26591">MKKFIFLLISICFYNTYAQNYEVTYEKIEFATVSKKVKQHPILNKVFGSDIISSFVINLDQDQSYQYFEPILSNNYKVLDNSARIYKNISENIVYIETLIPNTIVRDTLNKYDWELIEDEELNFENYKLLKAKFTKNFMESELTVFAWYTNDIPISNGPEEYNGLPGLILRVEVYLENQLKTSINAKKVKLKKTSIANPFLNEKYKIVTRDESEKLLRNNFSEFK</sequence>
<proteinExistence type="predicted"/>
<reference evidence="1" key="1">
    <citation type="submission" date="2022-07" db="EMBL/GenBank/DDBJ databases">
        <title>Description and genome-wide analysis of Profundicola chukchiensis gen. nov., sp. nov., marine bacteria isolated from bottom sediments of the Chukchi Sea.</title>
        <authorList>
            <person name="Romanenko L."/>
            <person name="Otstavnykh N."/>
            <person name="Kurilenko V."/>
            <person name="Eremeev V."/>
            <person name="Velansky P."/>
            <person name="Mikhailov V."/>
            <person name="Isaeva M."/>
        </authorList>
    </citation>
    <scope>NUCLEOTIDE SEQUENCE</scope>
    <source>
        <strain evidence="1">KMM 9713</strain>
    </source>
</reference>
<evidence type="ECO:0000313" key="2">
    <source>
        <dbReference type="Proteomes" id="UP001152599"/>
    </source>
</evidence>
<dbReference type="Pfam" id="PF09697">
    <property type="entry name" value="Porph_ging"/>
    <property type="match status" value="1"/>
</dbReference>
<accession>A0A9X4RV44</accession>
<keyword evidence="2" id="KW-1185">Reference proteome</keyword>